<evidence type="ECO:0000259" key="1">
    <source>
        <dbReference type="PROSITE" id="PS50181"/>
    </source>
</evidence>
<dbReference type="InterPro" id="IPR001810">
    <property type="entry name" value="F-box_dom"/>
</dbReference>
<dbReference type="AlphaFoldDB" id="A0A8H6XIQ5"/>
<protein>
    <submittedName>
        <fullName evidence="2">F-box domain-containing protein</fullName>
    </submittedName>
</protein>
<dbReference type="OrthoDB" id="3033622at2759"/>
<keyword evidence="3" id="KW-1185">Reference proteome</keyword>
<feature type="domain" description="F-box" evidence="1">
    <location>
        <begin position="3"/>
        <end position="49"/>
    </location>
</feature>
<organism evidence="2 3">
    <name type="scientific">Mycena venus</name>
    <dbReference type="NCBI Taxonomy" id="2733690"/>
    <lineage>
        <taxon>Eukaryota</taxon>
        <taxon>Fungi</taxon>
        <taxon>Dikarya</taxon>
        <taxon>Basidiomycota</taxon>
        <taxon>Agaricomycotina</taxon>
        <taxon>Agaricomycetes</taxon>
        <taxon>Agaricomycetidae</taxon>
        <taxon>Agaricales</taxon>
        <taxon>Marasmiineae</taxon>
        <taxon>Mycenaceae</taxon>
        <taxon>Mycena</taxon>
    </lineage>
</organism>
<proteinExistence type="predicted"/>
<evidence type="ECO:0000313" key="2">
    <source>
        <dbReference type="EMBL" id="KAF7341256.1"/>
    </source>
</evidence>
<name>A0A8H6XIQ5_9AGAR</name>
<dbReference type="PROSITE" id="PS50181">
    <property type="entry name" value="FBOX"/>
    <property type="match status" value="1"/>
</dbReference>
<dbReference type="InterPro" id="IPR036047">
    <property type="entry name" value="F-box-like_dom_sf"/>
</dbReference>
<sequence length="377" mass="41953">MPSPKLEDLADDVLLYLLKLCEISSVLSLSQTCRYFHLLSQERQLWIALVQSLTHKLFRDPLPDENLQTLSTHGLLTLAKRAARGPETWVDSSPALAPTFVREVRVPCPMVHHANFFAGRAALLSGGQYVALAYRTTFMLLKVTNAGEVVGAHDTRGGAHIHSFSAEVAADQDSVVVVLYTELLAAPRRRGFEVIRFSMRTEGHVETPLALYVRKDLFNEGFWRDPELSGTHASIVIFNKPRWMVLVVDWAVSSYILVDVPQRPHTSMIPGHLVLACSSGNCIEISILHLDSLREHWQPIGNLDWSAAILNGSLLSTLPTIFFETISLNPGTIAEPLLFPSLCLREPAREQEIQHTRACSVQHAPGRIPLPWSLAEP</sequence>
<comment type="caution">
    <text evidence="2">The sequence shown here is derived from an EMBL/GenBank/DDBJ whole genome shotgun (WGS) entry which is preliminary data.</text>
</comment>
<dbReference type="Proteomes" id="UP000620124">
    <property type="component" value="Unassembled WGS sequence"/>
</dbReference>
<gene>
    <name evidence="2" type="ORF">MVEN_01861300</name>
</gene>
<accession>A0A8H6XIQ5</accession>
<evidence type="ECO:0000313" key="3">
    <source>
        <dbReference type="Proteomes" id="UP000620124"/>
    </source>
</evidence>
<dbReference type="Gene3D" id="1.20.1280.50">
    <property type="match status" value="1"/>
</dbReference>
<dbReference type="SUPFAM" id="SSF81383">
    <property type="entry name" value="F-box domain"/>
    <property type="match status" value="1"/>
</dbReference>
<dbReference type="EMBL" id="JACAZI010000018">
    <property type="protein sequence ID" value="KAF7341256.1"/>
    <property type="molecule type" value="Genomic_DNA"/>
</dbReference>
<reference evidence="2" key="1">
    <citation type="submission" date="2020-05" db="EMBL/GenBank/DDBJ databases">
        <title>Mycena genomes resolve the evolution of fungal bioluminescence.</title>
        <authorList>
            <person name="Tsai I.J."/>
        </authorList>
    </citation>
    <scope>NUCLEOTIDE SEQUENCE</scope>
    <source>
        <strain evidence="2">CCC161011</strain>
    </source>
</reference>